<evidence type="ECO:0000259" key="1">
    <source>
        <dbReference type="Pfam" id="PF03372"/>
    </source>
</evidence>
<comment type="caution">
    <text evidence="2">The sequence shown here is derived from an EMBL/GenBank/DDBJ whole genome shotgun (WGS) entry which is preliminary data.</text>
</comment>
<gene>
    <name evidence="2" type="ORF">APZ42_003705</name>
</gene>
<evidence type="ECO:0000313" key="2">
    <source>
        <dbReference type="EMBL" id="KZS00129.1"/>
    </source>
</evidence>
<dbReference type="InterPro" id="IPR005135">
    <property type="entry name" value="Endo/exonuclease/phosphatase"/>
</dbReference>
<dbReference type="SUPFAM" id="SSF56219">
    <property type="entry name" value="DNase I-like"/>
    <property type="match status" value="1"/>
</dbReference>
<keyword evidence="3" id="KW-1185">Reference proteome</keyword>
<name>A0A168EK58_9CRUS</name>
<dbReference type="AlphaFoldDB" id="A0A168EK58"/>
<dbReference type="GO" id="GO:0003824">
    <property type="term" value="F:catalytic activity"/>
    <property type="evidence" value="ECO:0007669"/>
    <property type="project" value="InterPro"/>
</dbReference>
<sequence>MIKPIKIIQWNARSLYKAKLQEFKYNIRYHDPHIVIISETFWKDGYVPKFSSFNTFYLNRNNHGGGVAILTKKNIRATSISLPQSPNIEAVGATIYLKNNKAIDIVSIYCPDGNLNTYQ</sequence>
<proteinExistence type="predicted"/>
<feature type="domain" description="Endonuclease/exonuclease/phosphatase" evidence="1">
    <location>
        <begin position="8"/>
        <end position="102"/>
    </location>
</feature>
<dbReference type="PANTHER" id="PTHR33273:SF4">
    <property type="entry name" value="ENDONUCLEASE_EXONUCLEASE_PHOSPHATASE DOMAIN-CONTAINING PROTEIN"/>
    <property type="match status" value="1"/>
</dbReference>
<dbReference type="Pfam" id="PF03372">
    <property type="entry name" value="Exo_endo_phos"/>
    <property type="match status" value="1"/>
</dbReference>
<dbReference type="EMBL" id="LRGB01011544">
    <property type="protein sequence ID" value="KZS00129.1"/>
    <property type="molecule type" value="Genomic_DNA"/>
</dbReference>
<protein>
    <recommendedName>
        <fullName evidence="1">Endonuclease/exonuclease/phosphatase domain-containing protein</fullName>
    </recommendedName>
</protein>
<evidence type="ECO:0000313" key="3">
    <source>
        <dbReference type="Proteomes" id="UP000076858"/>
    </source>
</evidence>
<feature type="non-terminal residue" evidence="2">
    <location>
        <position position="119"/>
    </location>
</feature>
<dbReference type="Gene3D" id="3.60.10.10">
    <property type="entry name" value="Endonuclease/exonuclease/phosphatase"/>
    <property type="match status" value="1"/>
</dbReference>
<organism evidence="2 3">
    <name type="scientific">Daphnia magna</name>
    <dbReference type="NCBI Taxonomy" id="35525"/>
    <lineage>
        <taxon>Eukaryota</taxon>
        <taxon>Metazoa</taxon>
        <taxon>Ecdysozoa</taxon>
        <taxon>Arthropoda</taxon>
        <taxon>Crustacea</taxon>
        <taxon>Branchiopoda</taxon>
        <taxon>Diplostraca</taxon>
        <taxon>Cladocera</taxon>
        <taxon>Anomopoda</taxon>
        <taxon>Daphniidae</taxon>
        <taxon>Daphnia</taxon>
    </lineage>
</organism>
<dbReference type="Proteomes" id="UP000076858">
    <property type="component" value="Unassembled WGS sequence"/>
</dbReference>
<dbReference type="PANTHER" id="PTHR33273">
    <property type="entry name" value="DOMAIN-CONTAINING PROTEIN, PUTATIVE-RELATED"/>
    <property type="match status" value="1"/>
</dbReference>
<reference evidence="2 3" key="1">
    <citation type="submission" date="2016-03" db="EMBL/GenBank/DDBJ databases">
        <title>EvidentialGene: Evidence-directed Construction of Genes on Genomes.</title>
        <authorList>
            <person name="Gilbert D.G."/>
            <person name="Choi J.-H."/>
            <person name="Mockaitis K."/>
            <person name="Colbourne J."/>
            <person name="Pfrender M."/>
        </authorList>
    </citation>
    <scope>NUCLEOTIDE SEQUENCE [LARGE SCALE GENOMIC DNA]</scope>
    <source>
        <strain evidence="2 3">Xinb3</strain>
        <tissue evidence="2">Complete organism</tissue>
    </source>
</reference>
<accession>A0A168EK58</accession>
<dbReference type="InterPro" id="IPR036691">
    <property type="entry name" value="Endo/exonu/phosph_ase_sf"/>
</dbReference>